<proteinExistence type="predicted"/>
<dbReference type="AlphaFoldDB" id="A0A2M4B1N6"/>
<evidence type="ECO:0000256" key="1">
    <source>
        <dbReference type="SAM" id="SignalP"/>
    </source>
</evidence>
<sequence length="108" mass="12123">MARRFALLFPVCSLVELFCSYGVAATQLQPPSSLNNPSLHSFHTPSLSARLLRGFSVCPLLALLDYDDQNHHNGNTHTHSLSLTHTYSIGSRMRDAAWCLLLCNRRRL</sequence>
<protein>
    <submittedName>
        <fullName evidence="2">Putative secreted protein</fullName>
    </submittedName>
</protein>
<dbReference type="EMBL" id="GGFK01013407">
    <property type="protein sequence ID" value="MBW46728.1"/>
    <property type="molecule type" value="Transcribed_RNA"/>
</dbReference>
<evidence type="ECO:0000313" key="2">
    <source>
        <dbReference type="EMBL" id="MBW46728.1"/>
    </source>
</evidence>
<reference evidence="2" key="1">
    <citation type="submission" date="2018-01" db="EMBL/GenBank/DDBJ databases">
        <title>An insight into the sialome of Amazonian anophelines.</title>
        <authorList>
            <person name="Ribeiro J.M."/>
            <person name="Scarpassa V."/>
            <person name="Calvo E."/>
        </authorList>
    </citation>
    <scope>NUCLEOTIDE SEQUENCE</scope>
    <source>
        <tissue evidence="2">Salivary glands</tissue>
    </source>
</reference>
<feature type="signal peptide" evidence="1">
    <location>
        <begin position="1"/>
        <end position="25"/>
    </location>
</feature>
<name>A0A2M4B1N6_9DIPT</name>
<keyword evidence="1" id="KW-0732">Signal</keyword>
<accession>A0A2M4B1N6</accession>
<organism evidence="2">
    <name type="scientific">Anopheles triannulatus</name>
    <dbReference type="NCBI Taxonomy" id="58253"/>
    <lineage>
        <taxon>Eukaryota</taxon>
        <taxon>Metazoa</taxon>
        <taxon>Ecdysozoa</taxon>
        <taxon>Arthropoda</taxon>
        <taxon>Hexapoda</taxon>
        <taxon>Insecta</taxon>
        <taxon>Pterygota</taxon>
        <taxon>Neoptera</taxon>
        <taxon>Endopterygota</taxon>
        <taxon>Diptera</taxon>
        <taxon>Nematocera</taxon>
        <taxon>Culicoidea</taxon>
        <taxon>Culicidae</taxon>
        <taxon>Anophelinae</taxon>
        <taxon>Anopheles</taxon>
    </lineage>
</organism>
<feature type="chain" id="PRO_5014630241" evidence="1">
    <location>
        <begin position="26"/>
        <end position="108"/>
    </location>
</feature>